<evidence type="ECO:0000256" key="4">
    <source>
        <dbReference type="ARBA" id="ARBA00023125"/>
    </source>
</evidence>
<dbReference type="InterPro" id="IPR000847">
    <property type="entry name" value="LysR_HTH_N"/>
</dbReference>
<dbReference type="Gene3D" id="3.40.190.290">
    <property type="match status" value="1"/>
</dbReference>
<protein>
    <submittedName>
        <fullName evidence="7">Transcriptional regulator, LysR family</fullName>
    </submittedName>
</protein>
<evidence type="ECO:0000313" key="7">
    <source>
        <dbReference type="EMBL" id="SEC70323.1"/>
    </source>
</evidence>
<name>A0A1H4UNT7_9BRAD</name>
<keyword evidence="3" id="KW-0805">Transcription regulation</keyword>
<dbReference type="InterPro" id="IPR036388">
    <property type="entry name" value="WH-like_DNA-bd_sf"/>
</dbReference>
<dbReference type="GO" id="GO:0000976">
    <property type="term" value="F:transcription cis-regulatory region binding"/>
    <property type="evidence" value="ECO:0007669"/>
    <property type="project" value="TreeGrafter"/>
</dbReference>
<dbReference type="PRINTS" id="PR00039">
    <property type="entry name" value="HTHLYSR"/>
</dbReference>
<comment type="function">
    <text evidence="1">NodD regulates the expression of the nodABCFE genes which encode other nodulation proteins. NodD is also a negative regulator of its own expression. Binds flavonoids as inducers.</text>
</comment>
<evidence type="ECO:0000256" key="2">
    <source>
        <dbReference type="ARBA" id="ARBA00009437"/>
    </source>
</evidence>
<dbReference type="RefSeq" id="WP_092115772.1">
    <property type="nucleotide sequence ID" value="NZ_FNTH01000001.1"/>
</dbReference>
<dbReference type="InterPro" id="IPR005119">
    <property type="entry name" value="LysR_subst-bd"/>
</dbReference>
<dbReference type="OrthoDB" id="9808620at2"/>
<proteinExistence type="inferred from homology"/>
<dbReference type="AlphaFoldDB" id="A0A1H4UNT7"/>
<keyword evidence="4" id="KW-0238">DNA-binding</keyword>
<dbReference type="PANTHER" id="PTHR30126:SF39">
    <property type="entry name" value="HTH-TYPE TRANSCRIPTIONAL REGULATOR CYSL"/>
    <property type="match status" value="1"/>
</dbReference>
<evidence type="ECO:0000313" key="8">
    <source>
        <dbReference type="Proteomes" id="UP000198992"/>
    </source>
</evidence>
<comment type="similarity">
    <text evidence="2">Belongs to the LysR transcriptional regulatory family.</text>
</comment>
<dbReference type="CDD" id="cd08420">
    <property type="entry name" value="PBP2_CysL_like"/>
    <property type="match status" value="1"/>
</dbReference>
<accession>A0A1H4UNT7</accession>
<dbReference type="EMBL" id="FNTH01000001">
    <property type="protein sequence ID" value="SEC70323.1"/>
    <property type="molecule type" value="Genomic_DNA"/>
</dbReference>
<dbReference type="Proteomes" id="UP000198992">
    <property type="component" value="Unassembled WGS sequence"/>
</dbReference>
<feature type="domain" description="HTH lysR-type" evidence="6">
    <location>
        <begin position="1"/>
        <end position="58"/>
    </location>
</feature>
<dbReference type="InterPro" id="IPR036390">
    <property type="entry name" value="WH_DNA-bd_sf"/>
</dbReference>
<dbReference type="PANTHER" id="PTHR30126">
    <property type="entry name" value="HTH-TYPE TRANSCRIPTIONAL REGULATOR"/>
    <property type="match status" value="1"/>
</dbReference>
<reference evidence="7 8" key="1">
    <citation type="submission" date="2016-10" db="EMBL/GenBank/DDBJ databases">
        <authorList>
            <person name="de Groot N.N."/>
        </authorList>
    </citation>
    <scope>NUCLEOTIDE SEQUENCE [LARGE SCALE GENOMIC DNA]</scope>
    <source>
        <strain evidence="7 8">MT12</strain>
    </source>
</reference>
<dbReference type="SUPFAM" id="SSF46785">
    <property type="entry name" value="Winged helix' DNA-binding domain"/>
    <property type="match status" value="1"/>
</dbReference>
<gene>
    <name evidence="7" type="ORF">SAMN05444164_2521</name>
</gene>
<sequence>MTLEQLRIFAAVADKQHVTQAAHELNLTQSATSAAIAALEGRYGVKLFDRVGRGIVLTHMGRCFLSEARAVLARAHAAEQVLRDFAGLTAGKLVIAASQTVGSYWLPARLLAFQATYPGIEIEVRIANTEQVATDVREGMADVGFIEGDIDDPALSARRVDTDTLVAVVGAQHPLATLKSLPPDWMIRTPWILREPGSGTRAMFERALKKRGVRLSNLTVQLELASNEAIRTAVETGRCAAAISDLVVEKAIAAKRLFQLEGELAKRSFYALRHKERHISKAEAALMSSIAAGAPA</sequence>
<evidence type="ECO:0000256" key="3">
    <source>
        <dbReference type="ARBA" id="ARBA00023015"/>
    </source>
</evidence>
<evidence type="ECO:0000259" key="6">
    <source>
        <dbReference type="PROSITE" id="PS50931"/>
    </source>
</evidence>
<evidence type="ECO:0000256" key="1">
    <source>
        <dbReference type="ARBA" id="ARBA00003502"/>
    </source>
</evidence>
<keyword evidence="5" id="KW-0804">Transcription</keyword>
<dbReference type="GO" id="GO:0003700">
    <property type="term" value="F:DNA-binding transcription factor activity"/>
    <property type="evidence" value="ECO:0007669"/>
    <property type="project" value="InterPro"/>
</dbReference>
<evidence type="ECO:0000256" key="5">
    <source>
        <dbReference type="ARBA" id="ARBA00023163"/>
    </source>
</evidence>
<organism evidence="7 8">
    <name type="scientific">Bradyrhizobium erythrophlei</name>
    <dbReference type="NCBI Taxonomy" id="1437360"/>
    <lineage>
        <taxon>Bacteria</taxon>
        <taxon>Pseudomonadati</taxon>
        <taxon>Pseudomonadota</taxon>
        <taxon>Alphaproteobacteria</taxon>
        <taxon>Hyphomicrobiales</taxon>
        <taxon>Nitrobacteraceae</taxon>
        <taxon>Bradyrhizobium</taxon>
    </lineage>
</organism>
<dbReference type="Pfam" id="PF00126">
    <property type="entry name" value="HTH_1"/>
    <property type="match status" value="1"/>
</dbReference>
<dbReference type="PROSITE" id="PS50931">
    <property type="entry name" value="HTH_LYSR"/>
    <property type="match status" value="1"/>
</dbReference>
<dbReference type="FunFam" id="1.10.10.10:FF:000001">
    <property type="entry name" value="LysR family transcriptional regulator"/>
    <property type="match status" value="1"/>
</dbReference>
<dbReference type="Pfam" id="PF03466">
    <property type="entry name" value="LysR_substrate"/>
    <property type="match status" value="1"/>
</dbReference>
<dbReference type="SUPFAM" id="SSF53850">
    <property type="entry name" value="Periplasmic binding protein-like II"/>
    <property type="match status" value="1"/>
</dbReference>
<dbReference type="Gene3D" id="1.10.10.10">
    <property type="entry name" value="Winged helix-like DNA-binding domain superfamily/Winged helix DNA-binding domain"/>
    <property type="match status" value="1"/>
</dbReference>